<reference evidence="1" key="1">
    <citation type="submission" date="2020-04" db="EMBL/GenBank/DDBJ databases">
        <authorList>
            <person name="Chiriac C."/>
            <person name="Salcher M."/>
            <person name="Ghai R."/>
            <person name="Kavagutti S V."/>
        </authorList>
    </citation>
    <scope>NUCLEOTIDE SEQUENCE</scope>
</reference>
<evidence type="ECO:0008006" key="2">
    <source>
        <dbReference type="Google" id="ProtNLM"/>
    </source>
</evidence>
<protein>
    <recommendedName>
        <fullName evidence="2">Major capsid protein</fullName>
    </recommendedName>
</protein>
<proteinExistence type="predicted"/>
<gene>
    <name evidence="1" type="ORF">UFOVP342_76</name>
</gene>
<organism evidence="1">
    <name type="scientific">uncultured Caudovirales phage</name>
    <dbReference type="NCBI Taxonomy" id="2100421"/>
    <lineage>
        <taxon>Viruses</taxon>
        <taxon>Duplodnaviria</taxon>
        <taxon>Heunggongvirae</taxon>
        <taxon>Uroviricota</taxon>
        <taxon>Caudoviricetes</taxon>
        <taxon>Peduoviridae</taxon>
        <taxon>Maltschvirus</taxon>
        <taxon>Maltschvirus maltsch</taxon>
    </lineage>
</organism>
<dbReference type="Pfam" id="PF25209">
    <property type="entry name" value="Phage_capsid_4"/>
    <property type="match status" value="1"/>
</dbReference>
<name>A0A6J5M298_9CAUD</name>
<dbReference type="EMBL" id="LR796361">
    <property type="protein sequence ID" value="CAB4139663.1"/>
    <property type="molecule type" value="Genomic_DNA"/>
</dbReference>
<accession>A0A6J5M298</accession>
<evidence type="ECO:0000313" key="1">
    <source>
        <dbReference type="EMBL" id="CAB4139663.1"/>
    </source>
</evidence>
<sequence>MSQLTSNTTAFIEAQQYSQFILDNLHDFLLPEGLYRDVSDFGSGTTLNIKTVGTVTLQDAAEDTPLAFNPIDTGNITLSITDYVGDAWKVSDELREDGAQVDALMSMRAMESTRALGENHESRFLAVANGAQTNANVNLVNGRPHRWVAGGASATTRVMTLSDIIAMKLAFDKAGVPAGGRIAIVDPIVEATLNSIQNLVNVSNNPMFEGIVTSGFARDHKFVKNIFGFDIWTSNYLPVKTATEALNASSYNLANDTAEIGDVANVFMSVADDSTKPVMHAWRRAPKTEGWRDNEERADKYQVTSRFGFGAQRVDTLGVILTSGSTY</sequence>